<name>A0A6J4RKT7_9BACT</name>
<dbReference type="PROSITE" id="PS01124">
    <property type="entry name" value="HTH_ARAC_FAMILY_2"/>
    <property type="match status" value="1"/>
</dbReference>
<evidence type="ECO:0000256" key="1">
    <source>
        <dbReference type="SAM" id="MobiDB-lite"/>
    </source>
</evidence>
<dbReference type="GO" id="GO:0051082">
    <property type="term" value="F:unfolded protein binding"/>
    <property type="evidence" value="ECO:0007669"/>
    <property type="project" value="InterPro"/>
</dbReference>
<organism evidence="4">
    <name type="scientific">uncultured Segetibacter sp</name>
    <dbReference type="NCBI Taxonomy" id="481133"/>
    <lineage>
        <taxon>Bacteria</taxon>
        <taxon>Pseudomonadati</taxon>
        <taxon>Bacteroidota</taxon>
        <taxon>Chitinophagia</taxon>
        <taxon>Chitinophagales</taxon>
        <taxon>Chitinophagaceae</taxon>
        <taxon>Segetibacter</taxon>
        <taxon>environmental samples</taxon>
    </lineage>
</organism>
<dbReference type="SUPFAM" id="SSF111384">
    <property type="entry name" value="OmpH-like"/>
    <property type="match status" value="1"/>
</dbReference>
<proteinExistence type="predicted"/>
<reference evidence="4" key="1">
    <citation type="submission" date="2020-02" db="EMBL/GenBank/DDBJ databases">
        <authorList>
            <person name="Meier V. D."/>
        </authorList>
    </citation>
    <scope>NUCLEOTIDE SEQUENCE</scope>
    <source>
        <strain evidence="4">AVDCRST_MAG96</strain>
    </source>
</reference>
<dbReference type="InterPro" id="IPR018060">
    <property type="entry name" value="HTH_AraC"/>
</dbReference>
<feature type="chain" id="PRO_5026779747" description="HTH araC/xylS-type domain-containing protein" evidence="2">
    <location>
        <begin position="24"/>
        <end position="210"/>
    </location>
</feature>
<dbReference type="Pfam" id="PF03938">
    <property type="entry name" value="OmpH"/>
    <property type="match status" value="1"/>
</dbReference>
<dbReference type="GO" id="GO:0043565">
    <property type="term" value="F:sequence-specific DNA binding"/>
    <property type="evidence" value="ECO:0007669"/>
    <property type="project" value="InterPro"/>
</dbReference>
<protein>
    <recommendedName>
        <fullName evidence="3">HTH araC/xylS-type domain-containing protein</fullName>
    </recommendedName>
</protein>
<accession>A0A6J4RKT7</accession>
<dbReference type="SMART" id="SM00935">
    <property type="entry name" value="OmpH"/>
    <property type="match status" value="1"/>
</dbReference>
<dbReference type="Gene3D" id="3.30.910.20">
    <property type="entry name" value="Skp domain"/>
    <property type="match status" value="1"/>
</dbReference>
<feature type="signal peptide" evidence="2">
    <location>
        <begin position="1"/>
        <end position="23"/>
    </location>
</feature>
<feature type="compositionally biased region" description="Low complexity" evidence="1">
    <location>
        <begin position="179"/>
        <end position="210"/>
    </location>
</feature>
<dbReference type="GO" id="GO:0003700">
    <property type="term" value="F:DNA-binding transcription factor activity"/>
    <property type="evidence" value="ECO:0007669"/>
    <property type="project" value="InterPro"/>
</dbReference>
<evidence type="ECO:0000256" key="2">
    <source>
        <dbReference type="SAM" id="SignalP"/>
    </source>
</evidence>
<dbReference type="AlphaFoldDB" id="A0A6J4RKT7"/>
<sequence length="210" mass="23401">MKKVLFVVLALAGSFIAANNANAQAGKIGVFDIDYAVQGMPGYRTVDSLLALYQQDSLRGEYDFAVREYNRLDSNYKADSAAKKSATVLNYQKEQRTQVMTTIVYWQQIAQQKMEQKRQQLAGPLYERVLAAYSKVLQTNKYLIVLKPTAYEMGVNPENVFEKVFREMKLPVPEQFRSQGAGQEQQPGAQSATPPPARAGAATRPAAKKP</sequence>
<feature type="domain" description="HTH araC/xylS-type" evidence="3">
    <location>
        <begin position="128"/>
        <end position="179"/>
    </location>
</feature>
<dbReference type="InterPro" id="IPR005632">
    <property type="entry name" value="Chaperone_Skp"/>
</dbReference>
<feature type="region of interest" description="Disordered" evidence="1">
    <location>
        <begin position="172"/>
        <end position="210"/>
    </location>
</feature>
<evidence type="ECO:0000259" key="3">
    <source>
        <dbReference type="PROSITE" id="PS01124"/>
    </source>
</evidence>
<evidence type="ECO:0000313" key="4">
    <source>
        <dbReference type="EMBL" id="CAA9468821.1"/>
    </source>
</evidence>
<keyword evidence="2" id="KW-0732">Signal</keyword>
<gene>
    <name evidence="4" type="ORF">AVDCRST_MAG96-245</name>
</gene>
<dbReference type="InterPro" id="IPR024930">
    <property type="entry name" value="Skp_dom_sf"/>
</dbReference>
<dbReference type="EMBL" id="CADCVN010000096">
    <property type="protein sequence ID" value="CAA9468821.1"/>
    <property type="molecule type" value="Genomic_DNA"/>
</dbReference>